<reference evidence="7 8" key="2">
    <citation type="submission" date="2021-10" db="EMBL/GenBank/DDBJ databases">
        <authorList>
            <person name="Piombo E."/>
        </authorList>
    </citation>
    <scope>NUCLEOTIDE SEQUENCE [LARGE SCALE GENOMIC DNA]</scope>
</reference>
<feature type="compositionally biased region" description="Polar residues" evidence="3">
    <location>
        <begin position="91"/>
        <end position="102"/>
    </location>
</feature>
<evidence type="ECO:0000259" key="5">
    <source>
        <dbReference type="PROSITE" id="PS50010"/>
    </source>
</evidence>
<dbReference type="InterPro" id="IPR041675">
    <property type="entry name" value="PH_5"/>
</dbReference>
<dbReference type="Pfam" id="PF00780">
    <property type="entry name" value="CNH"/>
    <property type="match status" value="1"/>
</dbReference>
<dbReference type="InterPro" id="IPR001849">
    <property type="entry name" value="PH_domain"/>
</dbReference>
<feature type="compositionally biased region" description="Low complexity" evidence="3">
    <location>
        <begin position="423"/>
        <end position="432"/>
    </location>
</feature>
<dbReference type="InterPro" id="IPR000219">
    <property type="entry name" value="DH_dom"/>
</dbReference>
<dbReference type="EMBL" id="CABFNO020001536">
    <property type="protein sequence ID" value="CAG9995627.1"/>
    <property type="molecule type" value="Genomic_DNA"/>
</dbReference>
<dbReference type="Proteomes" id="UP000754883">
    <property type="component" value="Unassembled WGS sequence"/>
</dbReference>
<gene>
    <name evidence="7" type="ORF">CBYS24578_00003765</name>
</gene>
<dbReference type="SMART" id="SM00036">
    <property type="entry name" value="CNH"/>
    <property type="match status" value="1"/>
</dbReference>
<evidence type="ECO:0008006" key="9">
    <source>
        <dbReference type="Google" id="ProtNLM"/>
    </source>
</evidence>
<feature type="region of interest" description="Disordered" evidence="3">
    <location>
        <begin position="133"/>
        <end position="162"/>
    </location>
</feature>
<feature type="compositionally biased region" description="Low complexity" evidence="3">
    <location>
        <begin position="581"/>
        <end position="622"/>
    </location>
</feature>
<dbReference type="SUPFAM" id="SSF50729">
    <property type="entry name" value="PH domain-like"/>
    <property type="match status" value="1"/>
</dbReference>
<dbReference type="PROSITE" id="PS50003">
    <property type="entry name" value="PH_DOMAIN"/>
    <property type="match status" value="1"/>
</dbReference>
<organism evidence="7 8">
    <name type="scientific">Clonostachys byssicola</name>
    <dbReference type="NCBI Taxonomy" id="160290"/>
    <lineage>
        <taxon>Eukaryota</taxon>
        <taxon>Fungi</taxon>
        <taxon>Dikarya</taxon>
        <taxon>Ascomycota</taxon>
        <taxon>Pezizomycotina</taxon>
        <taxon>Sordariomycetes</taxon>
        <taxon>Hypocreomycetidae</taxon>
        <taxon>Hypocreales</taxon>
        <taxon>Bionectriaceae</taxon>
        <taxon>Clonostachys</taxon>
    </lineage>
</organism>
<dbReference type="PANTHER" id="PTHR46572">
    <property type="entry name" value="RHO1 GDP-GTP EXCHANGE PROTEIN 1-RELATED"/>
    <property type="match status" value="1"/>
</dbReference>
<dbReference type="InterPro" id="IPR011993">
    <property type="entry name" value="PH-like_dom_sf"/>
</dbReference>
<evidence type="ECO:0000259" key="4">
    <source>
        <dbReference type="PROSITE" id="PS50003"/>
    </source>
</evidence>
<accession>A0A9N9UST0</accession>
<dbReference type="InterPro" id="IPR052233">
    <property type="entry name" value="Rho-type_GEFs"/>
</dbReference>
<dbReference type="InterPro" id="IPR001180">
    <property type="entry name" value="CNH_dom"/>
</dbReference>
<dbReference type="Pfam" id="PF15405">
    <property type="entry name" value="PH_5"/>
    <property type="match status" value="1"/>
</dbReference>
<dbReference type="PANTHER" id="PTHR46572:SF1">
    <property type="entry name" value="RHO1 GUANINE NUCLEOTIDE EXCHANGE FACTOR TUS1"/>
    <property type="match status" value="1"/>
</dbReference>
<evidence type="ECO:0000256" key="2">
    <source>
        <dbReference type="ARBA" id="ARBA00022658"/>
    </source>
</evidence>
<proteinExistence type="predicted"/>
<evidence type="ECO:0000259" key="6">
    <source>
        <dbReference type="PROSITE" id="PS50219"/>
    </source>
</evidence>
<dbReference type="InterPro" id="IPR035899">
    <property type="entry name" value="DBL_dom_sf"/>
</dbReference>
<feature type="region of interest" description="Disordered" evidence="3">
    <location>
        <begin position="91"/>
        <end position="111"/>
    </location>
</feature>
<keyword evidence="8" id="KW-1185">Reference proteome</keyword>
<sequence>MSFRGDRQHQYGHVPPVQYPVSGQAQQPQQSDLGRRSSFNSGDDGAYYGGHNYPQRPHATSFASTTSGEDEMFLSNQAAVAAQRASAYQHSSPAMSGYQHQYQDAPPTPQHSYNPQSFNQTSTTMYAPQRHSVSYRQDASPHYSTAPAQTPPTGFAPQTYNPAAYANTASPQRQHAYQGYGAEQGYHHNVSAHGSPALSHGASPGATYTATFPPQPNHTAASFHSTYQSNTPSPAQASGFGTQPSPATYDPSQYANAPYVPQISNGVNYSSAPYPTSPPTTSDSAFSNDQQSYFSGSRSNSQAASTNTTYTYSQSSTSLQRHPTNAPLPSRPVENTRNDWQISEDNYDQDQALLMQDIEAELGAIDSRQRARTNSQQPDGSYSSAPPAVAPPPGPPPGMGSFLLDDDNDSSSGAQSLRQTEIARASSRSSSSPMPPALPEETSHGSDGALGAVVDLSFFGGSFEPGGFSYGDDVGSPPIEASQETARPLPSPGSYNNGTSTTAIERSSSYKSMTPLDGGDTGGLQPPKAQRLSFDEGDEPVSIHSQHSGGTESPPKDDYQDLFYHPGLTNRPLPAVPPTPVSNSSSMVSVNTNPRTQPTQPQFAQQQFAQQQQFPQQPQYAQHGHSNSVGHAGFYQPSTPDQYYSAGATYNVPPPERSISLSGHTTNPQVVPPTRSRTDATEERRKLRQQQGLSVHQSGPLPEYESTDAGAFDTITLPSGRKRRFVPGKLSPGDFRRCYEPWALSGIEAWIRELADGEVDLKIKIIEEGLVALFTNKVVTMHIADAEALSGRVVADMLKSEVLVPEEEWVKFGPGHISGVLWQMSGTGCYAPKLHDYEITGRCYSYHCSRTLKKVDLDDLGAESTKPTDEWHVFYGLKKEDWESKPKKEVDRQNILHEIVTGEENYIKQLDLFRTLYRDDLRARKPPILHPERQDKFLSAVFGKLDTVVRINKDHLLSQLKYRQQEQGPWIVGFSDLFREWIRKAKSEYIAYATAYPHAQYMVRKEADRNVLFKRFLEEKQKHKSSLKQDWTHFLITPLQRLQRYILLLESTDGKMLVESEEKTNLQKAIQEIKTVTLECDAKVEETNKRVEMIELGRILVLRPGLHSILNLDHMGRQLLMQGELTRLGSRALRWVDTQVLLFDHFMILAKAVFSRDGKEKKYDVSKEPIHMRLLFLESMNDEPVQRQKGISPLTRAAAAQPAPNGTGRPVLEHTPTGGTLASNGSGDGEGKILYPFRVKHLGHEIYTLYASSARDRMEWCNKIIEAKTNYAKALFSQNAEPFHLRVLADAAFHYESTSTFAKTTAVNVKGTPLDKAIEDLEGVLGSAQGIAPVCRAQVNCATGFSAFGKSVIAIGTDYGVYISTPSNPRGWTRTIQVSRVSQIAVLEEFSVCLVIADRSLISYPLDVVAPVSDFAAPVNDNSRRAPQRLAKDVTYFATARMKDRMLVFYKRKEGLHTTFKVVEPIFHKANEKRRLFGRSKTTSGSTESFRDFDEFFFPTECYSLSLFQTYVAVSTSKGIEMLTLDKKQPMSIPDLKAPAIVNIASRIQGQKPMGMFRLNENEFILTYEDCAVYVDKHGEVSRTLIMEYSGRQKKAKGATMYGQYLILFNDDYVEVRNAENGRLRQIIAGRDVRVLDYGIRGPTGTNATQAQQTQGRNGALPNVDDVSKGTVKIAMAHPEIPGRQIVLEMLLNDGHKEG</sequence>
<feature type="domain" description="PH" evidence="4">
    <location>
        <begin position="1118"/>
        <end position="1269"/>
    </location>
</feature>
<feature type="region of interest" description="Disordered" evidence="3">
    <location>
        <begin position="1"/>
        <end position="67"/>
    </location>
</feature>
<reference evidence="8" key="1">
    <citation type="submission" date="2019-06" db="EMBL/GenBank/DDBJ databases">
        <authorList>
            <person name="Broberg M."/>
        </authorList>
    </citation>
    <scope>NUCLEOTIDE SEQUENCE [LARGE SCALE GENOMIC DNA]</scope>
</reference>
<dbReference type="Gene3D" id="2.30.29.30">
    <property type="entry name" value="Pleckstrin-homology domain (PH domain)/Phosphotyrosine-binding domain (PTB)"/>
    <property type="match status" value="1"/>
</dbReference>
<feature type="region of interest" description="Disordered" evidence="3">
    <location>
        <begin position="466"/>
        <end position="707"/>
    </location>
</feature>
<feature type="compositionally biased region" description="Polar residues" evidence="3">
    <location>
        <begin position="288"/>
        <end position="298"/>
    </location>
</feature>
<evidence type="ECO:0000256" key="3">
    <source>
        <dbReference type="SAM" id="MobiDB-lite"/>
    </source>
</evidence>
<feature type="compositionally biased region" description="Pro residues" evidence="3">
    <location>
        <begin position="388"/>
        <end position="398"/>
    </location>
</feature>
<feature type="compositionally biased region" description="Low complexity" evidence="3">
    <location>
        <begin position="269"/>
        <end position="287"/>
    </location>
</feature>
<feature type="compositionally biased region" description="Polar residues" evidence="3">
    <location>
        <begin position="21"/>
        <end position="41"/>
    </location>
</feature>
<dbReference type="Pfam" id="PF23582">
    <property type="entry name" value="WHD_RGF3"/>
    <property type="match status" value="1"/>
</dbReference>
<feature type="compositionally biased region" description="Basic and acidic residues" evidence="3">
    <location>
        <begin position="676"/>
        <end position="685"/>
    </location>
</feature>
<dbReference type="SMART" id="SM00233">
    <property type="entry name" value="PH"/>
    <property type="match status" value="1"/>
</dbReference>
<protein>
    <recommendedName>
        <fullName evidence="9">Rho1 guanine nucleotide exchange factor 3</fullName>
    </recommendedName>
</protein>
<feature type="compositionally biased region" description="Polar residues" evidence="3">
    <location>
        <begin position="493"/>
        <end position="512"/>
    </location>
</feature>
<feature type="compositionally biased region" description="Low complexity" evidence="3">
    <location>
        <begin position="299"/>
        <end position="318"/>
    </location>
</feature>
<feature type="compositionally biased region" description="Polar residues" evidence="3">
    <location>
        <begin position="659"/>
        <end position="669"/>
    </location>
</feature>
<feature type="region of interest" description="Disordered" evidence="3">
    <location>
        <begin position="187"/>
        <end position="336"/>
    </location>
</feature>
<dbReference type="GO" id="GO:0005085">
    <property type="term" value="F:guanyl-nucleotide exchange factor activity"/>
    <property type="evidence" value="ECO:0007669"/>
    <property type="project" value="UniProtKB-KW"/>
</dbReference>
<dbReference type="PROSITE" id="PS50010">
    <property type="entry name" value="DH_2"/>
    <property type="match status" value="1"/>
</dbReference>
<dbReference type="SMART" id="SM00325">
    <property type="entry name" value="RhoGEF"/>
    <property type="match status" value="1"/>
</dbReference>
<evidence type="ECO:0000313" key="8">
    <source>
        <dbReference type="Proteomes" id="UP000754883"/>
    </source>
</evidence>
<feature type="region of interest" description="Disordered" evidence="3">
    <location>
        <begin position="368"/>
        <end position="448"/>
    </location>
</feature>
<dbReference type="PROSITE" id="PS50219">
    <property type="entry name" value="CNH"/>
    <property type="match status" value="1"/>
</dbReference>
<feature type="compositionally biased region" description="Polar residues" evidence="3">
    <location>
        <begin position="206"/>
        <end position="255"/>
    </location>
</feature>
<dbReference type="CDD" id="cd00160">
    <property type="entry name" value="RhoGEF"/>
    <property type="match status" value="1"/>
</dbReference>
<evidence type="ECO:0000256" key="1">
    <source>
        <dbReference type="ARBA" id="ARBA00022553"/>
    </source>
</evidence>
<dbReference type="Pfam" id="PF00621">
    <property type="entry name" value="RhoGEF"/>
    <property type="match status" value="1"/>
</dbReference>
<feature type="domain" description="DH" evidence="5">
    <location>
        <begin position="891"/>
        <end position="1083"/>
    </location>
</feature>
<feature type="domain" description="CNH" evidence="6">
    <location>
        <begin position="1336"/>
        <end position="1643"/>
    </location>
</feature>
<dbReference type="InterPro" id="IPR057283">
    <property type="entry name" value="RGF3_WH"/>
</dbReference>
<dbReference type="SUPFAM" id="SSF48065">
    <property type="entry name" value="DBL homology domain (DH-domain)"/>
    <property type="match status" value="1"/>
</dbReference>
<keyword evidence="2" id="KW-0344">Guanine-nucleotide releasing factor</keyword>
<keyword evidence="1" id="KW-0597">Phosphoprotein</keyword>
<evidence type="ECO:0000313" key="7">
    <source>
        <dbReference type="EMBL" id="CAG9995627.1"/>
    </source>
</evidence>
<feature type="region of interest" description="Disordered" evidence="3">
    <location>
        <begin position="1198"/>
        <end position="1225"/>
    </location>
</feature>
<dbReference type="Gene3D" id="1.20.900.10">
    <property type="entry name" value="Dbl homology (DH) domain"/>
    <property type="match status" value="1"/>
</dbReference>
<comment type="caution">
    <text evidence="7">The sequence shown here is derived from an EMBL/GenBank/DDBJ whole genome shotgun (WGS) entry which is preliminary data.</text>
</comment>
<name>A0A9N9UST0_9HYPO</name>
<dbReference type="OrthoDB" id="660555at2759"/>